<accession>A0A2P6R5A4</accession>
<evidence type="ECO:0000256" key="1">
    <source>
        <dbReference type="SAM" id="MobiDB-lite"/>
    </source>
</evidence>
<feature type="region of interest" description="Disordered" evidence="1">
    <location>
        <begin position="18"/>
        <end position="45"/>
    </location>
</feature>
<reference evidence="2 3" key="1">
    <citation type="journal article" date="2018" name="Nat. Genet.">
        <title>The Rosa genome provides new insights in the design of modern roses.</title>
        <authorList>
            <person name="Bendahmane M."/>
        </authorList>
    </citation>
    <scope>NUCLEOTIDE SEQUENCE [LARGE SCALE GENOMIC DNA]</scope>
    <source>
        <strain evidence="3">cv. Old Blush</strain>
    </source>
</reference>
<dbReference type="EMBL" id="PDCK01000041">
    <property type="protein sequence ID" value="PRQ41612.1"/>
    <property type="molecule type" value="Genomic_DNA"/>
</dbReference>
<name>A0A2P6R5A4_ROSCH</name>
<organism evidence="2 3">
    <name type="scientific">Rosa chinensis</name>
    <name type="common">China rose</name>
    <dbReference type="NCBI Taxonomy" id="74649"/>
    <lineage>
        <taxon>Eukaryota</taxon>
        <taxon>Viridiplantae</taxon>
        <taxon>Streptophyta</taxon>
        <taxon>Embryophyta</taxon>
        <taxon>Tracheophyta</taxon>
        <taxon>Spermatophyta</taxon>
        <taxon>Magnoliopsida</taxon>
        <taxon>eudicotyledons</taxon>
        <taxon>Gunneridae</taxon>
        <taxon>Pentapetalae</taxon>
        <taxon>rosids</taxon>
        <taxon>fabids</taxon>
        <taxon>Rosales</taxon>
        <taxon>Rosaceae</taxon>
        <taxon>Rosoideae</taxon>
        <taxon>Rosoideae incertae sedis</taxon>
        <taxon>Rosa</taxon>
    </lineage>
</organism>
<proteinExistence type="predicted"/>
<dbReference type="Proteomes" id="UP000238479">
    <property type="component" value="Chromosome 3"/>
</dbReference>
<protein>
    <submittedName>
        <fullName evidence="2">Uncharacterized protein</fullName>
    </submittedName>
</protein>
<comment type="caution">
    <text evidence="2">The sequence shown here is derived from an EMBL/GenBank/DDBJ whole genome shotgun (WGS) entry which is preliminary data.</text>
</comment>
<keyword evidence="3" id="KW-1185">Reference proteome</keyword>
<dbReference type="Gramene" id="PRQ41612">
    <property type="protein sequence ID" value="PRQ41612"/>
    <property type="gene ID" value="RchiOBHm_Chr3g0448701"/>
</dbReference>
<dbReference type="AlphaFoldDB" id="A0A2P6R5A4"/>
<gene>
    <name evidence="2" type="ORF">RchiOBHm_Chr3g0448701</name>
</gene>
<sequence>MSDSLKSRSTKQIAFSFDSSSFPNSDRACKSGALPSILSTSGHKC</sequence>
<evidence type="ECO:0000313" key="3">
    <source>
        <dbReference type="Proteomes" id="UP000238479"/>
    </source>
</evidence>
<evidence type="ECO:0000313" key="2">
    <source>
        <dbReference type="EMBL" id="PRQ41612.1"/>
    </source>
</evidence>